<accession>A0A382E1B3</accession>
<feature type="non-terminal residue" evidence="1">
    <location>
        <position position="1"/>
    </location>
</feature>
<organism evidence="1">
    <name type="scientific">marine metagenome</name>
    <dbReference type="NCBI Taxonomy" id="408172"/>
    <lineage>
        <taxon>unclassified sequences</taxon>
        <taxon>metagenomes</taxon>
        <taxon>ecological metagenomes</taxon>
    </lineage>
</organism>
<dbReference type="Gene3D" id="3.40.30.10">
    <property type="entry name" value="Glutaredoxin"/>
    <property type="match status" value="1"/>
</dbReference>
<evidence type="ECO:0008006" key="2">
    <source>
        <dbReference type="Google" id="ProtNLM"/>
    </source>
</evidence>
<gene>
    <name evidence="1" type="ORF">METZ01_LOCUS197099</name>
</gene>
<dbReference type="EMBL" id="UINC01042087">
    <property type="protein sequence ID" value="SVB44245.1"/>
    <property type="molecule type" value="Genomic_DNA"/>
</dbReference>
<name>A0A382E1B3_9ZZZZ</name>
<proteinExistence type="predicted"/>
<protein>
    <recommendedName>
        <fullName evidence="2">Thioredoxin-like fold domain-containing protein</fullName>
    </recommendedName>
</protein>
<evidence type="ECO:0000313" key="1">
    <source>
        <dbReference type="EMBL" id="SVB44245.1"/>
    </source>
</evidence>
<sequence length="67" mass="7946">VKRLKVNISKHKIHFVEYEIATLQGKDFSNLYNYKSVPSLFLLNQDGTVIKQWNRLPKVNQILIYIK</sequence>
<dbReference type="InterPro" id="IPR036249">
    <property type="entry name" value="Thioredoxin-like_sf"/>
</dbReference>
<dbReference type="AlphaFoldDB" id="A0A382E1B3"/>
<reference evidence="1" key="1">
    <citation type="submission" date="2018-05" db="EMBL/GenBank/DDBJ databases">
        <authorList>
            <person name="Lanie J.A."/>
            <person name="Ng W.-L."/>
            <person name="Kazmierczak K.M."/>
            <person name="Andrzejewski T.M."/>
            <person name="Davidsen T.M."/>
            <person name="Wayne K.J."/>
            <person name="Tettelin H."/>
            <person name="Glass J.I."/>
            <person name="Rusch D."/>
            <person name="Podicherti R."/>
            <person name="Tsui H.-C.T."/>
            <person name="Winkler M.E."/>
        </authorList>
    </citation>
    <scope>NUCLEOTIDE SEQUENCE</scope>
</reference>
<dbReference type="SUPFAM" id="SSF52833">
    <property type="entry name" value="Thioredoxin-like"/>
    <property type="match status" value="1"/>
</dbReference>